<sequence>MKKRNRILALLLSATMLLGMAPASTAWGAAKEPEIVAGGYEIDMDDLPKVYFSEHPEWQDLYEEAWHTHKNNIKKASTSINPNDVYFVDEAFNEEIYAWDTMFMMMFDKYGYNQFPTLNSLDNFYYSQYESEMYEVAEVVGAFWAGSINNSYYDNTRKHHNNGVGQKPENDTTGLSDTEMKEQAFVDQLNENRQGNTAYVEWKPDEGQENNGYPVFAAEPYSEPEALSFAGDGSEENPYRITSVADLEELARRVNSGEEDTEGKFYLLTNDLVLTGENNHTPVGSEENKFRGTFDGGFHTVTGMRIDTDEMTQGLFGFVEGGTVKNVGVVDAEIYCEQNSGVIAGQAKVNASILNCFVRDSKLKCVDFLTNGMANKNNNVAGGVVGMLESGSVVGNCYSVNCSVEGRNYVGGLVGLVREGSPVVDNCYSSSDVLFNGDGYIFRKRYENNGTTYYDYADVTGLNPPLWAWAEWEQYKVHGDKSRFTTVIQGPGQQPKTIFERLVAHYEFIDREKKMASGLYGKTSGDANGFDDTPNQDWPWVTATAGKGEQTYNDLSIQEAQFAYYLALIAEEIGETEQAEHFRQEFERLSGLINEKLWSDELGFYFNLAPDGVTQTNVATPTGLWALAAHVATPERAESLVEDYALNSEKMFRPNGLSTASYDDPAFRPKGKYWNGSVWAPASYQYIKGLSEYGYSDVAFEESIRHVNNLCRVYEKGYNGQHTFWECYSPDYTRPATTKQDDGNSRPNFVGWTGCLAIGIVIEDILGVTLDGPHDTINWDIHLTEANGIENLWMRDNDLNVNRVSLHAAERTNASSAVEITVEAERPLTLNVRNGGEFHALEVPAGQSSFVIPGTGDADEEPYMMMADAEQLTGVEEALTKEALDQNALDYVVFSAEEDASITDGIQNRVSKNGLLYNINSIGYRSNLTVQDDAFMQSLGFDGAQALVKESNADGEEGFMMMAPADNGLRTMKVLVGVKNATATLTAWISDASQPSVSQQIAAGDAEKTYLLEIPYRAAGDGRNLYVEYRVNTNSSDAQISLKGIVLEGGGRMIPKPPASIQVEGGDGSLTVDVPDEVYEQYVIYLGTSEGDWSQSYVVDALPYTVDGLENYQRYYVAVSTIQNGEESNKSQVSSVVPEPAGTTDEDRARADIQAALPELLNGNPDFEHISGALNFQVTGPIYGSALTVTSSTADGRLGIMADGSVNRPVYPMEDREATLTIQAVYNDAQVQVDQPATVLASNPETDAYVSGSSYPIRATLNLTEEGTKDWVQFCSKEDTEYARKNIAEPFITNFVHLDDGYTEVTGDAPFIYVYEESDVAEGLKPQNVGAIVSKFIGNGFTFDLPYSENMQKVKVYAGCYKAKGIVELLINGQVMFRDNVTVNQNTLDINSFRAFDINFKAASPDDKITIRFTTEESYTTSGNGGSIILAAATLQDIDESIWQNVQAEGETQIEAEDYTQKSAAANVEDCGEGGQNVGSLNAGEWLLYQIQVEQSAPYQLSFRMAAMNEVDPQMEILVDDEPVALFSQPVQTGAWQTWDTFVMEEPVFLEEGAHTLEFRYQNSGTNLNWFTLNPLAVEDRLLTVQWGGNASMSVEGNAEEIISSDAIYGAKVQPGEELVFTFTPTKGAFSGAQLNGEDIEFAADGCTYTFTMPNEGTTLRFTFTSVDKSILGAVLEQANAVPQDVIDGLVPEAKEFFENALENAQTVYGNVNATQEEVNEAWSDLLDAMHLLEFEAGDKEILLPLINIAEQLAERLDEFKPGTTEGFEEALNAAKDVYAEENPLKADVDEAYDNLQAAIEKLEFRADMSELQSLVDEANTFDPDDYIQDEAFDTFTTVLAEAEELLLNADAAQADVDAKAEALTRAMAALRKIPSKDELNKLIAEMEQKDLDGYTDRSVAAFKAALSVAKAVAADETADGQAIAKAYTNLEEAANNLVKAEKPGMGNSGKGSTSANVGNAYGAAGVVSAAQGVASQKAYVVSDTTVNFTLKRGSAYCFKMTVVNGNAMTPGFTAGNGEVLKTQFVAKIGNDYYYRVYATGTPGQSTGVYTTLPGNVPVKHCAVTIG</sequence>
<organism evidence="6 7">
    <name type="scientific">Anaeromassilibacillus senegalensis</name>
    <dbReference type="NCBI Taxonomy" id="1673717"/>
    <lineage>
        <taxon>Bacteria</taxon>
        <taxon>Bacillati</taxon>
        <taxon>Bacillota</taxon>
        <taxon>Clostridia</taxon>
        <taxon>Eubacteriales</taxon>
        <taxon>Acutalibacteraceae</taxon>
        <taxon>Anaeromassilibacillus</taxon>
    </lineage>
</organism>
<protein>
    <submittedName>
        <fullName evidence="6">Carbohydrate-binding protein</fullName>
    </submittedName>
</protein>
<dbReference type="InterPro" id="IPR005084">
    <property type="entry name" value="CBM6"/>
</dbReference>
<proteinExistence type="predicted"/>
<dbReference type="Gene3D" id="2.60.40.10">
    <property type="entry name" value="Immunoglobulins"/>
    <property type="match status" value="1"/>
</dbReference>
<dbReference type="InterPro" id="IPR036116">
    <property type="entry name" value="FN3_sf"/>
</dbReference>
<reference evidence="6 7" key="1">
    <citation type="submission" date="2022-01" db="EMBL/GenBank/DDBJ databases">
        <title>Collection of gut derived symbiotic bacterial strains cultured from healthy donors.</title>
        <authorList>
            <person name="Lin H."/>
            <person name="Kohout C."/>
            <person name="Waligurski E."/>
            <person name="Pamer E.G."/>
        </authorList>
    </citation>
    <scope>NUCLEOTIDE SEQUENCE [LARGE SCALE GENOMIC DNA]</scope>
    <source>
        <strain evidence="6 7">DFI.7.58</strain>
    </source>
</reference>
<dbReference type="Proteomes" id="UP001298681">
    <property type="component" value="Unassembled WGS sequence"/>
</dbReference>
<dbReference type="PROSITE" id="PS51175">
    <property type="entry name" value="CBM6"/>
    <property type="match status" value="1"/>
</dbReference>
<evidence type="ECO:0000259" key="5">
    <source>
        <dbReference type="PROSITE" id="PS51175"/>
    </source>
</evidence>
<dbReference type="InterPro" id="IPR012341">
    <property type="entry name" value="6hp_glycosidase-like_sf"/>
</dbReference>
<dbReference type="SUPFAM" id="SSF49785">
    <property type="entry name" value="Galactose-binding domain-like"/>
    <property type="match status" value="1"/>
</dbReference>
<feature type="domain" description="CBM6" evidence="5">
    <location>
        <begin position="1452"/>
        <end position="1574"/>
    </location>
</feature>
<dbReference type="InterPro" id="IPR008979">
    <property type="entry name" value="Galactose-bd-like_sf"/>
</dbReference>
<evidence type="ECO:0000256" key="1">
    <source>
        <dbReference type="ARBA" id="ARBA00022729"/>
    </source>
</evidence>
<feature type="signal peptide" evidence="4">
    <location>
        <begin position="1"/>
        <end position="25"/>
    </location>
</feature>
<name>A0ABS9MN49_9FIRM</name>
<dbReference type="InterPro" id="IPR003961">
    <property type="entry name" value="FN3_dom"/>
</dbReference>
<dbReference type="InterPro" id="IPR054491">
    <property type="entry name" value="MGH1-like_GH"/>
</dbReference>
<evidence type="ECO:0000256" key="4">
    <source>
        <dbReference type="SAM" id="SignalP"/>
    </source>
</evidence>
<keyword evidence="2" id="KW-0175">Coiled coil</keyword>
<dbReference type="PANTHER" id="PTHR23403">
    <property type="entry name" value="TREHALASE"/>
    <property type="match status" value="1"/>
</dbReference>
<evidence type="ECO:0000313" key="6">
    <source>
        <dbReference type="EMBL" id="MCG4611958.1"/>
    </source>
</evidence>
<keyword evidence="1 4" id="KW-0732">Signal</keyword>
<feature type="region of interest" description="Disordered" evidence="3">
    <location>
        <begin position="1127"/>
        <end position="1146"/>
    </location>
</feature>
<dbReference type="Gene3D" id="2.160.20.110">
    <property type="match status" value="1"/>
</dbReference>
<dbReference type="Gene3D" id="1.50.10.10">
    <property type="match status" value="1"/>
</dbReference>
<dbReference type="SMART" id="SM00606">
    <property type="entry name" value="CBD_IV"/>
    <property type="match status" value="1"/>
</dbReference>
<evidence type="ECO:0000256" key="3">
    <source>
        <dbReference type="SAM" id="MobiDB-lite"/>
    </source>
</evidence>
<dbReference type="SUPFAM" id="SSF49265">
    <property type="entry name" value="Fibronectin type III"/>
    <property type="match status" value="1"/>
</dbReference>
<gene>
    <name evidence="6" type="ORF">L0P57_13605</name>
</gene>
<dbReference type="CDD" id="cd04080">
    <property type="entry name" value="CBM6_cellulase-like"/>
    <property type="match status" value="1"/>
</dbReference>
<dbReference type="CDD" id="cd00063">
    <property type="entry name" value="FN3"/>
    <property type="match status" value="1"/>
</dbReference>
<evidence type="ECO:0000256" key="2">
    <source>
        <dbReference type="SAM" id="Coils"/>
    </source>
</evidence>
<dbReference type="EMBL" id="JAKNHQ010000033">
    <property type="protein sequence ID" value="MCG4611958.1"/>
    <property type="molecule type" value="Genomic_DNA"/>
</dbReference>
<dbReference type="PANTHER" id="PTHR23403:SF1">
    <property type="entry name" value="TREHALASE"/>
    <property type="match status" value="1"/>
</dbReference>
<dbReference type="InterPro" id="IPR001661">
    <property type="entry name" value="Glyco_hydro_37"/>
</dbReference>
<accession>A0ABS9MN49</accession>
<dbReference type="RefSeq" id="WP_237967213.1">
    <property type="nucleotide sequence ID" value="NZ_JAKNHQ010000033.1"/>
</dbReference>
<dbReference type="Gene3D" id="1.20.1270.90">
    <property type="entry name" value="AF1782-like"/>
    <property type="match status" value="4"/>
</dbReference>
<keyword evidence="7" id="KW-1185">Reference proteome</keyword>
<feature type="coiled-coil region" evidence="2">
    <location>
        <begin position="1786"/>
        <end position="1813"/>
    </location>
</feature>
<dbReference type="Gene3D" id="2.60.120.260">
    <property type="entry name" value="Galactose-binding domain-like"/>
    <property type="match status" value="1"/>
</dbReference>
<dbReference type="InterPro" id="IPR008928">
    <property type="entry name" value="6-hairpin_glycosidase_sf"/>
</dbReference>
<dbReference type="Pfam" id="PF07554">
    <property type="entry name" value="FIVAR"/>
    <property type="match status" value="4"/>
</dbReference>
<dbReference type="InterPro" id="IPR006584">
    <property type="entry name" value="Cellulose-bd_IV"/>
</dbReference>
<dbReference type="Pfam" id="PF03422">
    <property type="entry name" value="CBM_6"/>
    <property type="match status" value="1"/>
</dbReference>
<comment type="caution">
    <text evidence="6">The sequence shown here is derived from an EMBL/GenBank/DDBJ whole genome shotgun (WGS) entry which is preliminary data.</text>
</comment>
<dbReference type="SUPFAM" id="SSF48208">
    <property type="entry name" value="Six-hairpin glycosidases"/>
    <property type="match status" value="1"/>
</dbReference>
<dbReference type="InterPro" id="IPR013783">
    <property type="entry name" value="Ig-like_fold"/>
</dbReference>
<evidence type="ECO:0000313" key="7">
    <source>
        <dbReference type="Proteomes" id="UP001298681"/>
    </source>
</evidence>
<dbReference type="Pfam" id="PF22422">
    <property type="entry name" value="MGH1-like_GH"/>
    <property type="match status" value="1"/>
</dbReference>
<feature type="chain" id="PRO_5046112751" evidence="4">
    <location>
        <begin position="26"/>
        <end position="2067"/>
    </location>
</feature>